<evidence type="ECO:0000313" key="2">
    <source>
        <dbReference type="Proteomes" id="UP000028194"/>
    </source>
</evidence>
<dbReference type="STRING" id="1459636.NTE_02719"/>
<sequence length="129" mass="14893">MLGKSSSEVQQKPVAEELWYADLAKLSNDELMRMYTMIKDGRYEFAKNAWYIPIGGDQRCPIMVAKGFRSPDTLAKMAEFQDTAKILEGEYRNFIDAWDFGYITTKDIEKAVLKILEERNIEIAERSPV</sequence>
<evidence type="ECO:0000313" key="1">
    <source>
        <dbReference type="EMBL" id="AIF84761.1"/>
    </source>
</evidence>
<dbReference type="AlphaFoldDB" id="A0A075MT84"/>
<dbReference type="EMBL" id="CP007174">
    <property type="protein sequence ID" value="AIF84761.1"/>
    <property type="molecule type" value="Genomic_DNA"/>
</dbReference>
<name>A0A075MT84_9ARCH</name>
<keyword evidence="2" id="KW-1185">Reference proteome</keyword>
<proteinExistence type="predicted"/>
<gene>
    <name evidence="1" type="ORF">NTE_02719</name>
</gene>
<dbReference type="HOGENOM" id="CLU_1965639_0_0_2"/>
<dbReference type="Proteomes" id="UP000028194">
    <property type="component" value="Chromosome"/>
</dbReference>
<dbReference type="KEGG" id="nev:NTE_02719"/>
<accession>A0A075MT84</accession>
<organism evidence="1 2">
    <name type="scientific">Candidatus Nitrososphaera evergladensis SR1</name>
    <dbReference type="NCBI Taxonomy" id="1459636"/>
    <lineage>
        <taxon>Archaea</taxon>
        <taxon>Nitrososphaerota</taxon>
        <taxon>Nitrososphaeria</taxon>
        <taxon>Nitrososphaerales</taxon>
        <taxon>Nitrososphaeraceae</taxon>
        <taxon>Nitrososphaera</taxon>
    </lineage>
</organism>
<reference evidence="1 2" key="1">
    <citation type="journal article" date="2014" name="PLoS ONE">
        <title>Genome Sequence of Candidatus Nitrososphaera evergladensis from Group I.1b Enriched from Everglades Soil Reveals Novel Genomic Features of the Ammonia-Oxidizing Archaea.</title>
        <authorList>
            <person name="Zhalnina K.V."/>
            <person name="Dias R."/>
            <person name="Leonard M.T."/>
            <person name="Dorr de Quadros P."/>
            <person name="Camargo F.A."/>
            <person name="Drew J.C."/>
            <person name="Farmerie W.G."/>
            <person name="Daroub S.H."/>
            <person name="Triplett E.W."/>
        </authorList>
    </citation>
    <scope>NUCLEOTIDE SEQUENCE [LARGE SCALE GENOMIC DNA]</scope>
    <source>
        <strain evidence="1 2">SR1</strain>
    </source>
</reference>
<protein>
    <submittedName>
        <fullName evidence="1">Uncharacterized protein</fullName>
    </submittedName>
</protein>